<comment type="caution">
    <text evidence="1">The sequence shown here is derived from an EMBL/GenBank/DDBJ whole genome shotgun (WGS) entry which is preliminary data.</text>
</comment>
<dbReference type="AlphaFoldDB" id="A0A366EF84"/>
<accession>A0A366EF84</accession>
<name>A0A366EF84_9HYPH</name>
<dbReference type="EMBL" id="QNRK01000059">
    <property type="protein sequence ID" value="RBP01081.1"/>
    <property type="molecule type" value="Genomic_DNA"/>
</dbReference>
<organism evidence="1 2">
    <name type="scientific">Roseiarcus fermentans</name>
    <dbReference type="NCBI Taxonomy" id="1473586"/>
    <lineage>
        <taxon>Bacteria</taxon>
        <taxon>Pseudomonadati</taxon>
        <taxon>Pseudomonadota</taxon>
        <taxon>Alphaproteobacteria</taxon>
        <taxon>Hyphomicrobiales</taxon>
        <taxon>Roseiarcaceae</taxon>
        <taxon>Roseiarcus</taxon>
    </lineage>
</organism>
<keyword evidence="2" id="KW-1185">Reference proteome</keyword>
<gene>
    <name evidence="1" type="ORF">DFR50_15926</name>
</gene>
<reference evidence="1 2" key="1">
    <citation type="submission" date="2018-06" db="EMBL/GenBank/DDBJ databases">
        <title>Genomic Encyclopedia of Type Strains, Phase IV (KMG-IV): sequencing the most valuable type-strain genomes for metagenomic binning, comparative biology and taxonomic classification.</title>
        <authorList>
            <person name="Goeker M."/>
        </authorList>
    </citation>
    <scope>NUCLEOTIDE SEQUENCE [LARGE SCALE GENOMIC DNA]</scope>
    <source>
        <strain evidence="1 2">DSM 24875</strain>
    </source>
</reference>
<dbReference type="RefSeq" id="WP_113893955.1">
    <property type="nucleotide sequence ID" value="NZ_QNRK01000059.1"/>
</dbReference>
<evidence type="ECO:0000313" key="2">
    <source>
        <dbReference type="Proteomes" id="UP000253529"/>
    </source>
</evidence>
<protein>
    <submittedName>
        <fullName evidence="1">Uncharacterized protein</fullName>
    </submittedName>
</protein>
<dbReference type="Proteomes" id="UP000253529">
    <property type="component" value="Unassembled WGS sequence"/>
</dbReference>
<dbReference type="OrthoDB" id="10008732at2"/>
<proteinExistence type="predicted"/>
<evidence type="ECO:0000313" key="1">
    <source>
        <dbReference type="EMBL" id="RBP01081.1"/>
    </source>
</evidence>
<sequence>MSRESVIGVGDLILSRDERDEILEMMDHVDSLARFCSVTMPDVPRYYRGANALWAIVWKIAGDEQKSLACKKELDEWAADPARKSRGAGGLFERTAGDPAIVRPADPAGGLFE</sequence>